<feature type="compositionally biased region" description="Polar residues" evidence="1">
    <location>
        <begin position="127"/>
        <end position="138"/>
    </location>
</feature>
<dbReference type="EMBL" id="BLZA01000028">
    <property type="protein sequence ID" value="GHJ88036.1"/>
    <property type="molecule type" value="Genomic_DNA"/>
</dbReference>
<accession>A0A8H3TUZ3</accession>
<dbReference type="AlphaFoldDB" id="A0A8H3TUZ3"/>
<feature type="compositionally biased region" description="Pro residues" evidence="1">
    <location>
        <begin position="43"/>
        <end position="59"/>
    </location>
</feature>
<proteinExistence type="predicted"/>
<protein>
    <submittedName>
        <fullName evidence="2">Uncharacterized protein</fullName>
    </submittedName>
</protein>
<dbReference type="Proteomes" id="UP000620104">
    <property type="component" value="Unassembled WGS sequence"/>
</dbReference>
<comment type="caution">
    <text evidence="2">The sequence shown here is derived from an EMBL/GenBank/DDBJ whole genome shotgun (WGS) entry which is preliminary data.</text>
</comment>
<evidence type="ECO:0000313" key="2">
    <source>
        <dbReference type="EMBL" id="GHJ88036.1"/>
    </source>
</evidence>
<feature type="region of interest" description="Disordered" evidence="1">
    <location>
        <begin position="1"/>
        <end position="22"/>
    </location>
</feature>
<sequence length="281" mass="30637">MPSGEPAVPAPRPIEPMAMQDPLKAQAELVANREERITIQLKPEPPVPVTAQPPAPSVAPPKLLASSPVTMPQSSPATPFEKPTASPAKIGSSPMDRGSATPGPSAQEEKQETDRKPSSITLPPPSNLRSRALSSANLPTPAARTPHPPPPPHMLRQASSYSRMPAWKEYPPPAEVRYRDRPVPADGLDALQALGAVLPGEVYRSMADRDTTRIAGEWERQLMKLQHERALLTHTFQTIASNLRVKKFELYNALDEVWVAERKIEAAGMSMETLTFSPKPE</sequence>
<gene>
    <name evidence="2" type="ORF">NliqN6_4438</name>
</gene>
<dbReference type="OrthoDB" id="2596580at2759"/>
<organism evidence="2 3">
    <name type="scientific">Naganishia liquefaciens</name>
    <dbReference type="NCBI Taxonomy" id="104408"/>
    <lineage>
        <taxon>Eukaryota</taxon>
        <taxon>Fungi</taxon>
        <taxon>Dikarya</taxon>
        <taxon>Basidiomycota</taxon>
        <taxon>Agaricomycotina</taxon>
        <taxon>Tremellomycetes</taxon>
        <taxon>Filobasidiales</taxon>
        <taxon>Filobasidiaceae</taxon>
        <taxon>Naganishia</taxon>
    </lineage>
</organism>
<keyword evidence="3" id="KW-1185">Reference proteome</keyword>
<name>A0A8H3TUZ3_9TREE</name>
<feature type="region of interest" description="Disordered" evidence="1">
    <location>
        <begin position="36"/>
        <end position="165"/>
    </location>
</feature>
<evidence type="ECO:0000256" key="1">
    <source>
        <dbReference type="SAM" id="MobiDB-lite"/>
    </source>
</evidence>
<reference evidence="2" key="1">
    <citation type="submission" date="2020-07" db="EMBL/GenBank/DDBJ databases">
        <title>Draft Genome Sequence of a Deep-Sea Yeast, Naganishia (Cryptococcus) liquefaciens strain N6.</title>
        <authorList>
            <person name="Han Y.W."/>
            <person name="Kajitani R."/>
            <person name="Morimoto H."/>
            <person name="Parhat M."/>
            <person name="Tsubouchi H."/>
            <person name="Bakenova O."/>
            <person name="Ogata M."/>
            <person name="Argunhan B."/>
            <person name="Aoki R."/>
            <person name="Kajiwara S."/>
            <person name="Itoh T."/>
            <person name="Iwasaki H."/>
        </authorList>
    </citation>
    <scope>NUCLEOTIDE SEQUENCE</scope>
    <source>
        <strain evidence="2">N6</strain>
    </source>
</reference>
<feature type="compositionally biased region" description="Basic and acidic residues" evidence="1">
    <location>
        <begin position="107"/>
        <end position="117"/>
    </location>
</feature>
<evidence type="ECO:0000313" key="3">
    <source>
        <dbReference type="Proteomes" id="UP000620104"/>
    </source>
</evidence>